<dbReference type="CDD" id="cd06464">
    <property type="entry name" value="ACD_sHsps-like"/>
    <property type="match status" value="1"/>
</dbReference>
<sequence length="165" mass="17704">MYNKEAYQAGNTQSGYKGGCGSMGRGRFGGPWGRGKFGSFWGGPSFGRHGGGSHQPPANIEENETSYIISLFAAGLVKENVKLSVKDDVLTISYQGTDSAENPGQATSGNYTYQEYSDRSFDRSFRLNGKVLTESISASYDVGILNVVLPKNPETNKPAQTITVG</sequence>
<evidence type="ECO:0000313" key="5">
    <source>
        <dbReference type="Proteomes" id="UP000033054"/>
    </source>
</evidence>
<dbReference type="AlphaFoldDB" id="A0A0E3V7L4"/>
<proteinExistence type="inferred from homology"/>
<dbReference type="InterPro" id="IPR031107">
    <property type="entry name" value="Small_HSP"/>
</dbReference>
<evidence type="ECO:0000256" key="2">
    <source>
        <dbReference type="RuleBase" id="RU003616"/>
    </source>
</evidence>
<dbReference type="SUPFAM" id="SSF49764">
    <property type="entry name" value="HSP20-like chaperones"/>
    <property type="match status" value="1"/>
</dbReference>
<dbReference type="InterPro" id="IPR008978">
    <property type="entry name" value="HSP20-like_chaperone"/>
</dbReference>
<dbReference type="PROSITE" id="PS01031">
    <property type="entry name" value="SHSP"/>
    <property type="match status" value="1"/>
</dbReference>
<organism evidence="4 5">
    <name type="scientific">Spirosoma radiotolerans</name>
    <dbReference type="NCBI Taxonomy" id="1379870"/>
    <lineage>
        <taxon>Bacteria</taxon>
        <taxon>Pseudomonadati</taxon>
        <taxon>Bacteroidota</taxon>
        <taxon>Cytophagia</taxon>
        <taxon>Cytophagales</taxon>
        <taxon>Cytophagaceae</taxon>
        <taxon>Spirosoma</taxon>
    </lineage>
</organism>
<feature type="domain" description="SHSP" evidence="3">
    <location>
        <begin position="49"/>
        <end position="165"/>
    </location>
</feature>
<reference evidence="4 5" key="1">
    <citation type="journal article" date="2014" name="Curr. Microbiol.">
        <title>Spirosoma radiotolerans sp. nov., a gamma-radiation-resistant bacterium isolated from gamma ray-irradiated soil.</title>
        <authorList>
            <person name="Lee J.J."/>
            <person name="Srinivasan S."/>
            <person name="Lim S."/>
            <person name="Joe M."/>
            <person name="Im S."/>
            <person name="Bae S.I."/>
            <person name="Park K.R."/>
            <person name="Han J.H."/>
            <person name="Park S.H."/>
            <person name="Joo B.M."/>
            <person name="Park S.J."/>
            <person name="Kim M.K."/>
        </authorList>
    </citation>
    <scope>NUCLEOTIDE SEQUENCE [LARGE SCALE GENOMIC DNA]</scope>
    <source>
        <strain evidence="4 5">DG5A</strain>
    </source>
</reference>
<dbReference type="Gene3D" id="2.60.40.790">
    <property type="match status" value="1"/>
</dbReference>
<accession>A0A0E3V7L4</accession>
<dbReference type="EMBL" id="CP010429">
    <property type="protein sequence ID" value="AKD55531.1"/>
    <property type="molecule type" value="Genomic_DNA"/>
</dbReference>
<evidence type="ECO:0000259" key="3">
    <source>
        <dbReference type="PROSITE" id="PS01031"/>
    </source>
</evidence>
<keyword evidence="5" id="KW-1185">Reference proteome</keyword>
<name>A0A0E3V7L4_9BACT</name>
<protein>
    <submittedName>
        <fullName evidence="4">Heat-shock protein Hsp20</fullName>
    </submittedName>
</protein>
<dbReference type="HOGENOM" id="CLU_046737_8_7_10"/>
<dbReference type="Proteomes" id="UP000033054">
    <property type="component" value="Chromosome"/>
</dbReference>
<dbReference type="KEGG" id="srd:SD10_12080"/>
<dbReference type="RefSeq" id="WP_046574026.1">
    <property type="nucleotide sequence ID" value="NZ_CP010429.1"/>
</dbReference>
<dbReference type="Pfam" id="PF00011">
    <property type="entry name" value="HSP20"/>
    <property type="match status" value="1"/>
</dbReference>
<dbReference type="STRING" id="1379870.SD10_12080"/>
<evidence type="ECO:0000256" key="1">
    <source>
        <dbReference type="PROSITE-ProRule" id="PRU00285"/>
    </source>
</evidence>
<dbReference type="PATRIC" id="fig|1379870.5.peg.2622"/>
<dbReference type="InterPro" id="IPR002068">
    <property type="entry name" value="A-crystallin/Hsp20_dom"/>
</dbReference>
<dbReference type="PANTHER" id="PTHR11527">
    <property type="entry name" value="HEAT-SHOCK PROTEIN 20 FAMILY MEMBER"/>
    <property type="match status" value="1"/>
</dbReference>
<comment type="similarity">
    <text evidence="1 2">Belongs to the small heat shock protein (HSP20) family.</text>
</comment>
<dbReference type="OrthoDB" id="670468at2"/>
<evidence type="ECO:0000313" key="4">
    <source>
        <dbReference type="EMBL" id="AKD55531.1"/>
    </source>
</evidence>
<gene>
    <name evidence="4" type="ORF">SD10_12080</name>
</gene>